<feature type="non-terminal residue" evidence="1">
    <location>
        <position position="53"/>
    </location>
</feature>
<sequence length="53" mass="6065">MTHKHNYSTNIFYKHLYQEKKASPEGNYCRPSLSETLAAPLYFEIAKWAAGTG</sequence>
<dbReference type="AlphaFoldDB" id="A0A5J4TML1"/>
<dbReference type="Proteomes" id="UP000324800">
    <property type="component" value="Unassembled WGS sequence"/>
</dbReference>
<evidence type="ECO:0000313" key="2">
    <source>
        <dbReference type="Proteomes" id="UP000324800"/>
    </source>
</evidence>
<accession>A0A5J4TML1</accession>
<proteinExistence type="predicted"/>
<protein>
    <submittedName>
        <fullName evidence="1">Uncharacterized protein</fullName>
    </submittedName>
</protein>
<evidence type="ECO:0000313" key="1">
    <source>
        <dbReference type="EMBL" id="KAA6359644.1"/>
    </source>
</evidence>
<dbReference type="EMBL" id="SNRW01028066">
    <property type="protein sequence ID" value="KAA6359644.1"/>
    <property type="molecule type" value="Genomic_DNA"/>
</dbReference>
<comment type="caution">
    <text evidence="1">The sequence shown here is derived from an EMBL/GenBank/DDBJ whole genome shotgun (WGS) entry which is preliminary data.</text>
</comment>
<organism evidence="1 2">
    <name type="scientific">Streblomastix strix</name>
    <dbReference type="NCBI Taxonomy" id="222440"/>
    <lineage>
        <taxon>Eukaryota</taxon>
        <taxon>Metamonada</taxon>
        <taxon>Preaxostyla</taxon>
        <taxon>Oxymonadida</taxon>
        <taxon>Streblomastigidae</taxon>
        <taxon>Streblomastix</taxon>
    </lineage>
</organism>
<reference evidence="1 2" key="1">
    <citation type="submission" date="2019-03" db="EMBL/GenBank/DDBJ databases">
        <title>Single cell metagenomics reveals metabolic interactions within the superorganism composed of flagellate Streblomastix strix and complex community of Bacteroidetes bacteria on its surface.</title>
        <authorList>
            <person name="Treitli S.C."/>
            <person name="Kolisko M."/>
            <person name="Husnik F."/>
            <person name="Keeling P."/>
            <person name="Hampl V."/>
        </authorList>
    </citation>
    <scope>NUCLEOTIDE SEQUENCE [LARGE SCALE GENOMIC DNA]</scope>
    <source>
        <strain evidence="1">ST1C</strain>
    </source>
</reference>
<gene>
    <name evidence="1" type="ORF">EZS28_044829</name>
</gene>
<name>A0A5J4TML1_9EUKA</name>